<dbReference type="GeneID" id="28825468"/>
<keyword evidence="4" id="KW-1185">Reference proteome</keyword>
<protein>
    <submittedName>
        <fullName evidence="3">Uncharacterized protein</fullName>
    </submittedName>
</protein>
<keyword evidence="1" id="KW-0175">Coiled coil</keyword>
<organism evidence="3 4">
    <name type="scientific">Mollisia scopiformis</name>
    <name type="common">Conifer needle endophyte fungus</name>
    <name type="synonym">Phialocephala scopiformis</name>
    <dbReference type="NCBI Taxonomy" id="149040"/>
    <lineage>
        <taxon>Eukaryota</taxon>
        <taxon>Fungi</taxon>
        <taxon>Dikarya</taxon>
        <taxon>Ascomycota</taxon>
        <taxon>Pezizomycotina</taxon>
        <taxon>Leotiomycetes</taxon>
        <taxon>Helotiales</taxon>
        <taxon>Mollisiaceae</taxon>
        <taxon>Mollisia</taxon>
    </lineage>
</organism>
<evidence type="ECO:0000313" key="4">
    <source>
        <dbReference type="Proteomes" id="UP000070700"/>
    </source>
</evidence>
<evidence type="ECO:0000256" key="2">
    <source>
        <dbReference type="SAM" id="MobiDB-lite"/>
    </source>
</evidence>
<dbReference type="RefSeq" id="XP_018066514.1">
    <property type="nucleotide sequence ID" value="XM_018215742.1"/>
</dbReference>
<dbReference type="OrthoDB" id="5383650at2759"/>
<evidence type="ECO:0000313" key="3">
    <source>
        <dbReference type="EMBL" id="KUJ12159.1"/>
    </source>
</evidence>
<accession>A0A194WWU8</accession>
<dbReference type="Proteomes" id="UP000070700">
    <property type="component" value="Unassembled WGS sequence"/>
</dbReference>
<feature type="compositionally biased region" description="Gly residues" evidence="2">
    <location>
        <begin position="17"/>
        <end position="29"/>
    </location>
</feature>
<feature type="region of interest" description="Disordered" evidence="2">
    <location>
        <begin position="1"/>
        <end position="31"/>
    </location>
</feature>
<dbReference type="KEGG" id="psco:LY89DRAFT_688620"/>
<name>A0A194WWU8_MOLSC</name>
<proteinExistence type="predicted"/>
<dbReference type="AlphaFoldDB" id="A0A194WWU8"/>
<dbReference type="InParanoid" id="A0A194WWU8"/>
<evidence type="ECO:0000256" key="1">
    <source>
        <dbReference type="SAM" id="Coils"/>
    </source>
</evidence>
<feature type="coiled-coil region" evidence="1">
    <location>
        <begin position="88"/>
        <end position="129"/>
    </location>
</feature>
<reference evidence="3 4" key="1">
    <citation type="submission" date="2015-10" db="EMBL/GenBank/DDBJ databases">
        <title>Full genome of DAOMC 229536 Phialocephala scopiformis, a fungal endophyte of spruce producing the potent anti-insectan compound rugulosin.</title>
        <authorList>
            <consortium name="DOE Joint Genome Institute"/>
            <person name="Walker A.K."/>
            <person name="Frasz S.L."/>
            <person name="Seifert K.A."/>
            <person name="Miller J.D."/>
            <person name="Mondo S.J."/>
            <person name="Labutti K."/>
            <person name="Lipzen A."/>
            <person name="Dockter R."/>
            <person name="Kennedy M."/>
            <person name="Grigoriev I.V."/>
            <person name="Spatafora J.W."/>
        </authorList>
    </citation>
    <scope>NUCLEOTIDE SEQUENCE [LARGE SCALE GENOMIC DNA]</scope>
    <source>
        <strain evidence="3 4">CBS 120377</strain>
    </source>
</reference>
<gene>
    <name evidence="3" type="ORF">LY89DRAFT_688620</name>
</gene>
<sequence length="458" mass="52140">MSLNIFGGKKSDKSEGSGEGGGKRGGGSPSVGEYISKIDEFLNEVEGRSFSMFKRRDDSLGDMLAWARYAYRERSKMENHINMQAKSLHRASGKIEDQYQRMENMQAEINDLEFKRGRLVRERDELVNEHNRELTHIAELRSMEVDKEGEKHREQVTNIRKDHQKEKDKLVAQLLVSQRDDQGWPDDKMGIKFRELQRLMESVTAPRNREFLIPAGQKLPSHLDKTGFLTRAGNAKSHFWLKSTLWSIIAEQFFSAPFGFGVLGPGKSQKHLFEMYAAWRKLFDANAVAASPDREDYAVFRQDVLANNWRSTTFQYINVALTTPEQSHSPIAQLNTENFNDTVSRITRVLSEVANLSHAEIRPEIQDQIRQMVALGRDIALQFGIQPAQMQLVVPKYGEKIKIGEKFHDCEDGDSFKGKTQSVDIVTAPGLEKLGDGRSDLSAQRAMVPCEIYPIEED</sequence>
<dbReference type="STRING" id="149040.A0A194WWU8"/>
<dbReference type="EMBL" id="KQ947425">
    <property type="protein sequence ID" value="KUJ12159.1"/>
    <property type="molecule type" value="Genomic_DNA"/>
</dbReference>